<dbReference type="Pfam" id="PF01547">
    <property type="entry name" value="SBP_bac_1"/>
    <property type="match status" value="1"/>
</dbReference>
<dbReference type="EMBL" id="AP025591">
    <property type="protein sequence ID" value="BDG05464.1"/>
    <property type="molecule type" value="Genomic_DNA"/>
</dbReference>
<keyword evidence="4 5" id="KW-0732">Signal</keyword>
<dbReference type="CDD" id="cd14750">
    <property type="entry name" value="PBP2_TMBP"/>
    <property type="match status" value="1"/>
</dbReference>
<dbReference type="Gene3D" id="3.40.190.10">
    <property type="entry name" value="Periplasmic binding protein-like II"/>
    <property type="match status" value="2"/>
</dbReference>
<dbReference type="SUPFAM" id="SSF53850">
    <property type="entry name" value="Periplasmic binding protein-like II"/>
    <property type="match status" value="1"/>
</dbReference>
<evidence type="ECO:0000256" key="1">
    <source>
        <dbReference type="ARBA" id="ARBA00004418"/>
    </source>
</evidence>
<evidence type="ECO:0000256" key="5">
    <source>
        <dbReference type="SAM" id="SignalP"/>
    </source>
</evidence>
<feature type="chain" id="PRO_5046176835" evidence="5">
    <location>
        <begin position="31"/>
        <end position="433"/>
    </location>
</feature>
<proteinExistence type="inferred from homology"/>
<dbReference type="InterPro" id="IPR050490">
    <property type="entry name" value="Bact_solute-bd_prot1"/>
</dbReference>
<dbReference type="PANTHER" id="PTHR43649:SF34">
    <property type="entry name" value="ABC TRANSPORTER PERIPLASMIC-BINDING PROTEIN YCJN-RELATED"/>
    <property type="match status" value="1"/>
</dbReference>
<dbReference type="Proteomes" id="UP001162891">
    <property type="component" value="Chromosome"/>
</dbReference>
<dbReference type="InterPro" id="IPR006059">
    <property type="entry name" value="SBP"/>
</dbReference>
<evidence type="ECO:0000313" key="6">
    <source>
        <dbReference type="EMBL" id="BDG05464.1"/>
    </source>
</evidence>
<dbReference type="PANTHER" id="PTHR43649">
    <property type="entry name" value="ARABINOSE-BINDING PROTEIN-RELATED"/>
    <property type="match status" value="1"/>
</dbReference>
<keyword evidence="7" id="KW-1185">Reference proteome</keyword>
<dbReference type="RefSeq" id="WP_248354324.1">
    <property type="nucleotide sequence ID" value="NZ_AP025591.1"/>
</dbReference>
<name>A0ABN6MWX7_9BACT</name>
<comment type="subcellular location">
    <subcellularLocation>
        <location evidence="1">Periplasm</location>
    </subcellularLocation>
</comment>
<evidence type="ECO:0000313" key="7">
    <source>
        <dbReference type="Proteomes" id="UP001162891"/>
    </source>
</evidence>
<evidence type="ECO:0000256" key="2">
    <source>
        <dbReference type="ARBA" id="ARBA00008520"/>
    </source>
</evidence>
<reference evidence="7" key="1">
    <citation type="journal article" date="2022" name="Int. J. Syst. Evol. Microbiol.">
        <title>Anaeromyxobacter oryzae sp. nov., Anaeromyxobacter diazotrophicus sp. nov. and Anaeromyxobacter paludicola sp. nov., isolated from paddy soils.</title>
        <authorList>
            <person name="Itoh H."/>
            <person name="Xu Z."/>
            <person name="Mise K."/>
            <person name="Masuda Y."/>
            <person name="Ushijima N."/>
            <person name="Hayakawa C."/>
            <person name="Shiratori Y."/>
            <person name="Senoo K."/>
        </authorList>
    </citation>
    <scope>NUCLEOTIDE SEQUENCE [LARGE SCALE GENOMIC DNA]</scope>
    <source>
        <strain evidence="7">Red232</strain>
    </source>
</reference>
<organism evidence="6 7">
    <name type="scientific">Anaeromyxobacter oryzae</name>
    <dbReference type="NCBI Taxonomy" id="2918170"/>
    <lineage>
        <taxon>Bacteria</taxon>
        <taxon>Pseudomonadati</taxon>
        <taxon>Myxococcota</taxon>
        <taxon>Myxococcia</taxon>
        <taxon>Myxococcales</taxon>
        <taxon>Cystobacterineae</taxon>
        <taxon>Anaeromyxobacteraceae</taxon>
        <taxon>Anaeromyxobacter</taxon>
    </lineage>
</organism>
<feature type="signal peptide" evidence="5">
    <location>
        <begin position="1"/>
        <end position="30"/>
    </location>
</feature>
<accession>A0ABN6MWX7</accession>
<evidence type="ECO:0000256" key="3">
    <source>
        <dbReference type="ARBA" id="ARBA00022448"/>
    </source>
</evidence>
<sequence length="433" mass="46429">MLARRLALLVHALLVPGLAAGVLSAGTASAQGGATVSIACGSVGVEFDLCKSGAEAWAKKTGNQVRVVSTPKESNEILAQYQQLLSSKSGDIDVLRIDVVWPGLLAQHLADLSQAVPKDVIGQHFPAIIQANTVGGKLVALPWFTDAGLLYYRKDLLEKYGRKVPATWQELTETAKLVQDGERKAGNASMWGFVFQGRAYEGLTCNALEWVDSFGGGQIVDPKGKVTIDNPKAAQALTLAASWIRTISPEGVLNYAEEEARGGFQSGNAVFMRNWPYAWALSQAADSPVKGKVGVAPLPKGGPDGKHTGTLGGWQLAVNKYSKNQKAAIDLAMWLTGPEEQKRAALTASLNPTRPALYKDEEILKANPFFGELLDTFTSAVARPSRVTGAKYNQVSSEFWNAVHETLTGRSKAQDSLARLSKGLDRLSRGGKW</sequence>
<evidence type="ECO:0000256" key="4">
    <source>
        <dbReference type="ARBA" id="ARBA00022729"/>
    </source>
</evidence>
<gene>
    <name evidence="6" type="ORF">AMOR_44600</name>
</gene>
<keyword evidence="3" id="KW-0813">Transport</keyword>
<protein>
    <submittedName>
        <fullName evidence="6">ABC transporter-binding protein</fullName>
    </submittedName>
</protein>
<comment type="similarity">
    <text evidence="2">Belongs to the bacterial solute-binding protein 1 family.</text>
</comment>